<evidence type="ECO:0000313" key="4">
    <source>
        <dbReference type="Proteomes" id="UP000184532"/>
    </source>
</evidence>
<feature type="transmembrane region" description="Helical" evidence="2">
    <location>
        <begin position="6"/>
        <end position="26"/>
    </location>
</feature>
<evidence type="ECO:0000256" key="2">
    <source>
        <dbReference type="SAM" id="Phobius"/>
    </source>
</evidence>
<dbReference type="STRING" id="570519.SAMN04488116_0164"/>
<accession>A0A1M5HSI7</accession>
<organism evidence="3 4">
    <name type="scientific">Flagellimonas flava</name>
    <dbReference type="NCBI Taxonomy" id="570519"/>
    <lineage>
        <taxon>Bacteria</taxon>
        <taxon>Pseudomonadati</taxon>
        <taxon>Bacteroidota</taxon>
        <taxon>Flavobacteriia</taxon>
        <taxon>Flavobacteriales</taxon>
        <taxon>Flavobacteriaceae</taxon>
        <taxon>Flagellimonas</taxon>
    </lineage>
</organism>
<keyword evidence="2" id="KW-1133">Transmembrane helix</keyword>
<dbReference type="AlphaFoldDB" id="A0A1M5HSI7"/>
<proteinExistence type="predicted"/>
<feature type="region of interest" description="Disordered" evidence="1">
    <location>
        <begin position="31"/>
        <end position="51"/>
    </location>
</feature>
<feature type="compositionally biased region" description="Basic and acidic residues" evidence="1">
    <location>
        <begin position="39"/>
        <end position="51"/>
    </location>
</feature>
<dbReference type="Proteomes" id="UP000184532">
    <property type="component" value="Unassembled WGS sequence"/>
</dbReference>
<sequence>METATTDYTIWYALGILGLIYLVVLFRNKRGTKRRKSRKFMEGKRRHDNRR</sequence>
<name>A0A1M5HSI7_9FLAO</name>
<keyword evidence="2" id="KW-0472">Membrane</keyword>
<reference evidence="4" key="1">
    <citation type="submission" date="2016-11" db="EMBL/GenBank/DDBJ databases">
        <authorList>
            <person name="Varghese N."/>
            <person name="Submissions S."/>
        </authorList>
    </citation>
    <scope>NUCLEOTIDE SEQUENCE [LARGE SCALE GENOMIC DNA]</scope>
    <source>
        <strain evidence="4">DSM 22638</strain>
    </source>
</reference>
<keyword evidence="2" id="KW-0812">Transmembrane</keyword>
<protein>
    <submittedName>
        <fullName evidence="3">Uncharacterized protein</fullName>
    </submittedName>
</protein>
<evidence type="ECO:0000313" key="3">
    <source>
        <dbReference type="EMBL" id="SHG18812.1"/>
    </source>
</evidence>
<gene>
    <name evidence="3" type="ORF">SAMN04488116_0164</name>
</gene>
<dbReference type="EMBL" id="FQWL01000001">
    <property type="protein sequence ID" value="SHG18812.1"/>
    <property type="molecule type" value="Genomic_DNA"/>
</dbReference>
<keyword evidence="4" id="KW-1185">Reference proteome</keyword>
<evidence type="ECO:0000256" key="1">
    <source>
        <dbReference type="SAM" id="MobiDB-lite"/>
    </source>
</evidence>